<feature type="transmembrane region" description="Helical" evidence="13">
    <location>
        <begin position="76"/>
        <end position="96"/>
    </location>
</feature>
<evidence type="ECO:0000256" key="9">
    <source>
        <dbReference type="ARBA" id="ARBA00023065"/>
    </source>
</evidence>
<evidence type="ECO:0000256" key="4">
    <source>
        <dbReference type="ARBA" id="ARBA00022538"/>
    </source>
</evidence>
<feature type="transmembrane region" description="Helical" evidence="13">
    <location>
        <begin position="165"/>
        <end position="181"/>
    </location>
</feature>
<protein>
    <submittedName>
        <fullName evidence="14">Integral membrane protein</fullName>
    </submittedName>
</protein>
<evidence type="ECO:0000256" key="8">
    <source>
        <dbReference type="ARBA" id="ARBA00022989"/>
    </source>
</evidence>
<evidence type="ECO:0000256" key="10">
    <source>
        <dbReference type="ARBA" id="ARBA00023136"/>
    </source>
</evidence>
<comment type="caution">
    <text evidence="14">The sequence shown here is derived from an EMBL/GenBank/DDBJ whole genome shotgun (WGS) entry which is preliminary data.</text>
</comment>
<evidence type="ECO:0000256" key="12">
    <source>
        <dbReference type="ARBA" id="ARBA00034430"/>
    </source>
</evidence>
<dbReference type="InterPro" id="IPR010617">
    <property type="entry name" value="TMEM175-like"/>
</dbReference>
<comment type="catalytic activity">
    <reaction evidence="12">
        <text>K(+)(in) = K(+)(out)</text>
        <dbReference type="Rhea" id="RHEA:29463"/>
        <dbReference type="ChEBI" id="CHEBI:29103"/>
    </reaction>
</comment>
<evidence type="ECO:0000256" key="7">
    <source>
        <dbReference type="ARBA" id="ARBA00022958"/>
    </source>
</evidence>
<keyword evidence="4" id="KW-0633">Potassium transport</keyword>
<evidence type="ECO:0000313" key="14">
    <source>
        <dbReference type="EMBL" id="GAY71863.1"/>
    </source>
</evidence>
<keyword evidence="9" id="KW-0406">Ion transport</keyword>
<comment type="subcellular location">
    <subcellularLocation>
        <location evidence="1">Membrane</location>
        <topology evidence="1">Multi-pass membrane protein</topology>
    </subcellularLocation>
</comment>
<organism evidence="14 15">
    <name type="scientific">Lentilactobacillus kosonis</name>
    <dbReference type="NCBI Taxonomy" id="2810561"/>
    <lineage>
        <taxon>Bacteria</taxon>
        <taxon>Bacillati</taxon>
        <taxon>Bacillota</taxon>
        <taxon>Bacilli</taxon>
        <taxon>Lactobacillales</taxon>
        <taxon>Lactobacillaceae</taxon>
        <taxon>Lentilactobacillus</taxon>
    </lineage>
</organism>
<comment type="similarity">
    <text evidence="2">Belongs to the TMEM175 family.</text>
</comment>
<keyword evidence="5 13" id="KW-0812">Transmembrane</keyword>
<evidence type="ECO:0000256" key="2">
    <source>
        <dbReference type="ARBA" id="ARBA00006920"/>
    </source>
</evidence>
<keyword evidence="6" id="KW-0631">Potassium channel</keyword>
<evidence type="ECO:0000313" key="15">
    <source>
        <dbReference type="Proteomes" id="UP000286974"/>
    </source>
</evidence>
<feature type="transmembrane region" description="Helical" evidence="13">
    <location>
        <begin position="12"/>
        <end position="29"/>
    </location>
</feature>
<reference evidence="14 15" key="1">
    <citation type="submission" date="2017-11" db="EMBL/GenBank/DDBJ databases">
        <title>Draft Genome Sequence of Lactobacillus curieae NBRC 111893 isolated from Koso, a Japanese sugar-Vegetable Fermented Beverage.</title>
        <authorList>
            <person name="Chiou T.Y."/>
            <person name="Oshima K."/>
            <person name="Suda W."/>
            <person name="Hattori M."/>
            <person name="Takahashi T."/>
        </authorList>
    </citation>
    <scope>NUCLEOTIDE SEQUENCE [LARGE SCALE GENOMIC DNA]</scope>
    <source>
        <strain evidence="14 15">NBRC111893</strain>
    </source>
</reference>
<dbReference type="GO" id="GO:0016020">
    <property type="term" value="C:membrane"/>
    <property type="evidence" value="ECO:0007669"/>
    <property type="project" value="UniProtKB-SubCell"/>
</dbReference>
<evidence type="ECO:0000256" key="13">
    <source>
        <dbReference type="SAM" id="Phobius"/>
    </source>
</evidence>
<dbReference type="OrthoDB" id="7626281at2"/>
<evidence type="ECO:0000256" key="11">
    <source>
        <dbReference type="ARBA" id="ARBA00023303"/>
    </source>
</evidence>
<dbReference type="Pfam" id="PF06736">
    <property type="entry name" value="TMEM175"/>
    <property type="match status" value="1"/>
</dbReference>
<dbReference type="PANTHER" id="PTHR31462:SF5">
    <property type="entry name" value="ENDOSOMAL_LYSOSOMAL PROTON CHANNEL TMEM175"/>
    <property type="match status" value="1"/>
</dbReference>
<dbReference type="PANTHER" id="PTHR31462">
    <property type="entry name" value="ENDOSOMAL/LYSOSOMAL POTASSIUM CHANNEL TMEM175"/>
    <property type="match status" value="1"/>
</dbReference>
<keyword evidence="7" id="KW-0630">Potassium</keyword>
<keyword evidence="3" id="KW-0813">Transport</keyword>
<keyword evidence="11" id="KW-0407">Ion channel</keyword>
<sequence length="190" mass="21647">MRKERFEAFTDAVLAIILTILVLDIKLPSNSGSFSSLVEVVPKFIAYVVTFIFIATIWVNHHFLFSQVSKINNKILWVNILALFWTSLLPATTAWLGDHIMSPTPAVLYSLNVLLFNVTMLTLRSLVINENKLTKHIGLSTHEFISLIINTATLVIAFWYPPFSFIGLSIDLIIWISLQFFHQDSRNTVH</sequence>
<keyword evidence="10 13" id="KW-0472">Membrane</keyword>
<evidence type="ECO:0000256" key="3">
    <source>
        <dbReference type="ARBA" id="ARBA00022448"/>
    </source>
</evidence>
<dbReference type="AlphaFoldDB" id="A0A401FHN0"/>
<evidence type="ECO:0000256" key="5">
    <source>
        <dbReference type="ARBA" id="ARBA00022692"/>
    </source>
</evidence>
<dbReference type="RefSeq" id="WP_125007513.1">
    <property type="nucleotide sequence ID" value="NZ_BEXA01000001.1"/>
</dbReference>
<evidence type="ECO:0000256" key="1">
    <source>
        <dbReference type="ARBA" id="ARBA00004141"/>
    </source>
</evidence>
<feature type="transmembrane region" description="Helical" evidence="13">
    <location>
        <begin position="108"/>
        <end position="127"/>
    </location>
</feature>
<gene>
    <name evidence="14" type="ORF">NBRC111893_9</name>
</gene>
<accession>A0A401FHN0</accession>
<evidence type="ECO:0000256" key="6">
    <source>
        <dbReference type="ARBA" id="ARBA00022826"/>
    </source>
</evidence>
<dbReference type="EMBL" id="BEXA01000001">
    <property type="protein sequence ID" value="GAY71863.1"/>
    <property type="molecule type" value="Genomic_DNA"/>
</dbReference>
<proteinExistence type="inferred from homology"/>
<keyword evidence="8 13" id="KW-1133">Transmembrane helix</keyword>
<name>A0A401FHN0_9LACO</name>
<keyword evidence="15" id="KW-1185">Reference proteome</keyword>
<dbReference type="GO" id="GO:0005267">
    <property type="term" value="F:potassium channel activity"/>
    <property type="evidence" value="ECO:0007669"/>
    <property type="project" value="UniProtKB-KW"/>
</dbReference>
<dbReference type="GO" id="GO:0015252">
    <property type="term" value="F:proton channel activity"/>
    <property type="evidence" value="ECO:0007669"/>
    <property type="project" value="InterPro"/>
</dbReference>
<feature type="transmembrane region" description="Helical" evidence="13">
    <location>
        <begin position="44"/>
        <end position="64"/>
    </location>
</feature>
<dbReference type="Proteomes" id="UP000286974">
    <property type="component" value="Unassembled WGS sequence"/>
</dbReference>